<dbReference type="EMBL" id="BMDD01000001">
    <property type="protein sequence ID" value="GGH68082.1"/>
    <property type="molecule type" value="Genomic_DNA"/>
</dbReference>
<sequence>MFRSFIYVNTEKVYEYYSLLDPSIKEKAISKEKSTTNKAEISKSPIGFEHSKTETMKSEVSQYFLLDYNNFERALTKLNGENYFDLVDSDNDYDISTIPQSSIGKIQNNFCVPEEFDYIELTNLFKPLLKQSLNIEESEQELYDAFLGDTKADIPILIKHEDSTVFGTLDTRYLNEPYNQLEEYTTDEVTILFKAVSHNSSDKIKIFDPFKDFIKFNRAMRRSMDIESSYTKEFSPIIVDGPVVKVEILAIYK</sequence>
<proteinExistence type="predicted"/>
<reference evidence="2" key="1">
    <citation type="journal article" date="2019" name="Int. J. Syst. Evol. Microbiol.">
        <title>The Global Catalogue of Microorganisms (GCM) 10K type strain sequencing project: providing services to taxonomists for standard genome sequencing and annotation.</title>
        <authorList>
            <consortium name="The Broad Institute Genomics Platform"/>
            <consortium name="The Broad Institute Genome Sequencing Center for Infectious Disease"/>
            <person name="Wu L."/>
            <person name="Ma J."/>
        </authorList>
    </citation>
    <scope>NUCLEOTIDE SEQUENCE [LARGE SCALE GENOMIC DNA]</scope>
    <source>
        <strain evidence="2">CCM 8702</strain>
    </source>
</reference>
<organism evidence="1 2">
    <name type="scientific">Saccharibacillus endophyticus</name>
    <dbReference type="NCBI Taxonomy" id="2060666"/>
    <lineage>
        <taxon>Bacteria</taxon>
        <taxon>Bacillati</taxon>
        <taxon>Bacillota</taxon>
        <taxon>Bacilli</taxon>
        <taxon>Bacillales</taxon>
        <taxon>Paenibacillaceae</taxon>
        <taxon>Saccharibacillus</taxon>
    </lineage>
</organism>
<gene>
    <name evidence="1" type="ORF">GCM10007362_01730</name>
</gene>
<comment type="caution">
    <text evidence="1">The sequence shown here is derived from an EMBL/GenBank/DDBJ whole genome shotgun (WGS) entry which is preliminary data.</text>
</comment>
<evidence type="ECO:0000313" key="1">
    <source>
        <dbReference type="EMBL" id="GGH68082.1"/>
    </source>
</evidence>
<dbReference type="Proteomes" id="UP000605427">
    <property type="component" value="Unassembled WGS sequence"/>
</dbReference>
<keyword evidence="2" id="KW-1185">Reference proteome</keyword>
<dbReference type="RefSeq" id="WP_172237730.1">
    <property type="nucleotide sequence ID" value="NZ_BMDD01000001.1"/>
</dbReference>
<dbReference type="Pfam" id="PF19952">
    <property type="entry name" value="DUF6414"/>
    <property type="match status" value="1"/>
</dbReference>
<dbReference type="InterPro" id="IPR045633">
    <property type="entry name" value="DUF6414"/>
</dbReference>
<protein>
    <submittedName>
        <fullName evidence="1">Uncharacterized protein</fullName>
    </submittedName>
</protein>
<accession>A0ABQ1ZLB3</accession>
<name>A0ABQ1ZLB3_9BACL</name>
<evidence type="ECO:0000313" key="2">
    <source>
        <dbReference type="Proteomes" id="UP000605427"/>
    </source>
</evidence>